<dbReference type="SUPFAM" id="SSF47473">
    <property type="entry name" value="EF-hand"/>
    <property type="match status" value="1"/>
</dbReference>
<dbReference type="InterPro" id="IPR002048">
    <property type="entry name" value="EF_hand_dom"/>
</dbReference>
<dbReference type="PROSITE" id="PS00018">
    <property type="entry name" value="EF_HAND_1"/>
    <property type="match status" value="1"/>
</dbReference>
<gene>
    <name evidence="3" type="ORF">C1SCF055_LOCUS25095</name>
</gene>
<organism evidence="3">
    <name type="scientific">Cladocopium goreaui</name>
    <dbReference type="NCBI Taxonomy" id="2562237"/>
    <lineage>
        <taxon>Eukaryota</taxon>
        <taxon>Sar</taxon>
        <taxon>Alveolata</taxon>
        <taxon>Dinophyceae</taxon>
        <taxon>Suessiales</taxon>
        <taxon>Symbiodiniaceae</taxon>
        <taxon>Cladocopium</taxon>
    </lineage>
</organism>
<evidence type="ECO:0000313" key="5">
    <source>
        <dbReference type="Proteomes" id="UP001152797"/>
    </source>
</evidence>
<feature type="domain" description="EF-hand" evidence="2">
    <location>
        <begin position="96"/>
        <end position="131"/>
    </location>
</feature>
<evidence type="ECO:0000313" key="3">
    <source>
        <dbReference type="EMBL" id="CAI3998825.1"/>
    </source>
</evidence>
<dbReference type="InterPro" id="IPR011992">
    <property type="entry name" value="EF-hand-dom_pair"/>
</dbReference>
<keyword evidence="5" id="KW-1185">Reference proteome</keyword>
<dbReference type="EMBL" id="CAMXCT010002548">
    <property type="protein sequence ID" value="CAI3998825.1"/>
    <property type="molecule type" value="Genomic_DNA"/>
</dbReference>
<dbReference type="InterPro" id="IPR018247">
    <property type="entry name" value="EF_Hand_1_Ca_BS"/>
</dbReference>
<accession>A0A9P1G5Q7</accession>
<proteinExistence type="predicted"/>
<dbReference type="OrthoDB" id="438679at2759"/>
<evidence type="ECO:0000259" key="2">
    <source>
        <dbReference type="PROSITE" id="PS50222"/>
    </source>
</evidence>
<dbReference type="EMBL" id="CAMXCT030002548">
    <property type="protein sequence ID" value="CAL4786137.1"/>
    <property type="molecule type" value="Genomic_DNA"/>
</dbReference>
<name>A0A9P1G5Q7_9DINO</name>
<dbReference type="Proteomes" id="UP001152797">
    <property type="component" value="Unassembled WGS sequence"/>
</dbReference>
<reference evidence="3" key="1">
    <citation type="submission" date="2022-10" db="EMBL/GenBank/DDBJ databases">
        <authorList>
            <person name="Chen Y."/>
            <person name="Dougan E. K."/>
            <person name="Chan C."/>
            <person name="Rhodes N."/>
            <person name="Thang M."/>
        </authorList>
    </citation>
    <scope>NUCLEOTIDE SEQUENCE</scope>
</reference>
<dbReference type="GO" id="GO:0005509">
    <property type="term" value="F:calcium ion binding"/>
    <property type="evidence" value="ECO:0007669"/>
    <property type="project" value="InterPro"/>
</dbReference>
<keyword evidence="1" id="KW-0106">Calcium</keyword>
<dbReference type="Gene3D" id="1.10.238.10">
    <property type="entry name" value="EF-hand"/>
    <property type="match status" value="1"/>
</dbReference>
<comment type="caution">
    <text evidence="3">The sequence shown here is derived from an EMBL/GenBank/DDBJ whole genome shotgun (WGS) entry which is preliminary data.</text>
</comment>
<evidence type="ECO:0000313" key="4">
    <source>
        <dbReference type="EMBL" id="CAL4786137.1"/>
    </source>
</evidence>
<reference evidence="4 5" key="2">
    <citation type="submission" date="2024-05" db="EMBL/GenBank/DDBJ databases">
        <authorList>
            <person name="Chen Y."/>
            <person name="Shah S."/>
            <person name="Dougan E. K."/>
            <person name="Thang M."/>
            <person name="Chan C."/>
        </authorList>
    </citation>
    <scope>NUCLEOTIDE SEQUENCE [LARGE SCALE GENOMIC DNA]</scope>
</reference>
<sequence length="153" mass="17300">MGCQCCHGDGPIGYSGASHEEMLKNFGDLSEDASMAAVVADLAQITEEHPYLKPTGTEPTPHQLLYFVRRCREYVIMRNSKEAASCIERIQRSLKYEIAQIRDAFRRFDHDGSNYLDQNEFKYLCAYLGRLILTNLDLFGAAEFGMSQGFLLS</sequence>
<dbReference type="PROSITE" id="PS50222">
    <property type="entry name" value="EF_HAND_2"/>
    <property type="match status" value="1"/>
</dbReference>
<dbReference type="AlphaFoldDB" id="A0A9P1G5Q7"/>
<evidence type="ECO:0000256" key="1">
    <source>
        <dbReference type="ARBA" id="ARBA00022837"/>
    </source>
</evidence>
<dbReference type="EMBL" id="CAMXCT020002548">
    <property type="protein sequence ID" value="CAL1152200.1"/>
    <property type="molecule type" value="Genomic_DNA"/>
</dbReference>
<protein>
    <submittedName>
        <fullName evidence="4">Calmodulin-like protein</fullName>
    </submittedName>
</protein>
<dbReference type="Pfam" id="PF13405">
    <property type="entry name" value="EF-hand_6"/>
    <property type="match status" value="1"/>
</dbReference>